<accession>A0A0F9TM66</accession>
<protein>
    <recommendedName>
        <fullName evidence="2">GH16 domain-containing protein</fullName>
    </recommendedName>
</protein>
<reference evidence="1" key="1">
    <citation type="journal article" date="2015" name="Nature">
        <title>Complex archaea that bridge the gap between prokaryotes and eukaryotes.</title>
        <authorList>
            <person name="Spang A."/>
            <person name="Saw J.H."/>
            <person name="Jorgensen S.L."/>
            <person name="Zaremba-Niedzwiedzka K."/>
            <person name="Martijn J."/>
            <person name="Lind A.E."/>
            <person name="van Eijk R."/>
            <person name="Schleper C."/>
            <person name="Guy L."/>
            <person name="Ettema T.J."/>
        </authorList>
    </citation>
    <scope>NUCLEOTIDE SEQUENCE</scope>
</reference>
<proteinExistence type="predicted"/>
<sequence length="344" mass="36524">MPERPDNQFHGRMFRRSRLRDAIGPSNPLFHLLDYQTVDVVTLFDDFQGVLNTDDWTVSNSSGGAEVDFIRIANQVGGVIGGDGGANTERDARMFQTSNEIWLGNRRPVALFRATLQDAVTLAKFELGFADAVVAGQVLVKGTPTSTGADYAVAVFDTDDDLSVDLQTDGGTDAVASVASSPGIVANNSGAIVGTSGNMTSTDTTLTDTDHAFTVNEFVGATITSEGQTLFVTSNTATVMTGSAGWSGGGNPGDAVAWTMTVPPASLVAATFNNYMVAIDELRDCRLWIDNVFQGVVRSGPDATTSLGIWVYVQSRSNAARELRIDYIKAWQNRAAAGTDLSDV</sequence>
<dbReference type="EMBL" id="LAZR01000203">
    <property type="protein sequence ID" value="KKN82255.1"/>
    <property type="molecule type" value="Genomic_DNA"/>
</dbReference>
<gene>
    <name evidence="1" type="ORF">LCGC14_0310680</name>
</gene>
<name>A0A0F9TM66_9ZZZZ</name>
<evidence type="ECO:0000313" key="1">
    <source>
        <dbReference type="EMBL" id="KKN82255.1"/>
    </source>
</evidence>
<comment type="caution">
    <text evidence="1">The sequence shown here is derived from an EMBL/GenBank/DDBJ whole genome shotgun (WGS) entry which is preliminary data.</text>
</comment>
<dbReference type="AlphaFoldDB" id="A0A0F9TM66"/>
<evidence type="ECO:0008006" key="2">
    <source>
        <dbReference type="Google" id="ProtNLM"/>
    </source>
</evidence>
<organism evidence="1">
    <name type="scientific">marine sediment metagenome</name>
    <dbReference type="NCBI Taxonomy" id="412755"/>
    <lineage>
        <taxon>unclassified sequences</taxon>
        <taxon>metagenomes</taxon>
        <taxon>ecological metagenomes</taxon>
    </lineage>
</organism>